<evidence type="ECO:0000256" key="1">
    <source>
        <dbReference type="SAM" id="MobiDB-lite"/>
    </source>
</evidence>
<reference evidence="2 3" key="1">
    <citation type="journal article" date="2019" name="Commun. Biol.">
        <title>The bagworm genome reveals a unique fibroin gene that provides high tensile strength.</title>
        <authorList>
            <person name="Kono N."/>
            <person name="Nakamura H."/>
            <person name="Ohtoshi R."/>
            <person name="Tomita M."/>
            <person name="Numata K."/>
            <person name="Arakawa K."/>
        </authorList>
    </citation>
    <scope>NUCLEOTIDE SEQUENCE [LARGE SCALE GENOMIC DNA]</scope>
</reference>
<evidence type="ECO:0008006" key="4">
    <source>
        <dbReference type="Google" id="ProtNLM"/>
    </source>
</evidence>
<proteinExistence type="predicted"/>
<accession>A0A4C1SX60</accession>
<feature type="region of interest" description="Disordered" evidence="1">
    <location>
        <begin position="1"/>
        <end position="22"/>
    </location>
</feature>
<dbReference type="OrthoDB" id="48306at2759"/>
<dbReference type="Proteomes" id="UP000299102">
    <property type="component" value="Unassembled WGS sequence"/>
</dbReference>
<sequence length="166" mass="18040">MPTDKLNAENADEKRRRKTESLIHSSKQKLNIAIAEASAAESASPAAVAANNSVSPITKREIKIYDSIEEFEKNLPPTVTVLTTPFGSRVYLVGTAHFSESQDDVSFAALCPNSNGAGKPKPIKVVWCIGHANGIIRCGARRSPNDTSHNGNPTGQFEYTHLQIYF</sequence>
<evidence type="ECO:0000313" key="2">
    <source>
        <dbReference type="EMBL" id="GBP05867.1"/>
    </source>
</evidence>
<dbReference type="STRING" id="151549.A0A4C1SX60"/>
<evidence type="ECO:0000313" key="3">
    <source>
        <dbReference type="Proteomes" id="UP000299102"/>
    </source>
</evidence>
<organism evidence="2 3">
    <name type="scientific">Eumeta variegata</name>
    <name type="common">Bagworm moth</name>
    <name type="synonym">Eumeta japonica</name>
    <dbReference type="NCBI Taxonomy" id="151549"/>
    <lineage>
        <taxon>Eukaryota</taxon>
        <taxon>Metazoa</taxon>
        <taxon>Ecdysozoa</taxon>
        <taxon>Arthropoda</taxon>
        <taxon>Hexapoda</taxon>
        <taxon>Insecta</taxon>
        <taxon>Pterygota</taxon>
        <taxon>Neoptera</taxon>
        <taxon>Endopterygota</taxon>
        <taxon>Lepidoptera</taxon>
        <taxon>Glossata</taxon>
        <taxon>Ditrysia</taxon>
        <taxon>Tineoidea</taxon>
        <taxon>Psychidae</taxon>
        <taxon>Oiketicinae</taxon>
        <taxon>Eumeta</taxon>
    </lineage>
</organism>
<dbReference type="AlphaFoldDB" id="A0A4C1SX60"/>
<gene>
    <name evidence="2" type="ORF">EVAR_101091_1</name>
</gene>
<dbReference type="EMBL" id="BGZK01003958">
    <property type="protein sequence ID" value="GBP05867.1"/>
    <property type="molecule type" value="Genomic_DNA"/>
</dbReference>
<protein>
    <recommendedName>
        <fullName evidence="4">TraB domain-containing protein</fullName>
    </recommendedName>
</protein>
<name>A0A4C1SX60_EUMVA</name>
<keyword evidence="3" id="KW-1185">Reference proteome</keyword>
<comment type="caution">
    <text evidence="2">The sequence shown here is derived from an EMBL/GenBank/DDBJ whole genome shotgun (WGS) entry which is preliminary data.</text>
</comment>